<dbReference type="SUPFAM" id="SSF53901">
    <property type="entry name" value="Thiolase-like"/>
    <property type="match status" value="1"/>
</dbReference>
<keyword evidence="3" id="KW-0808">Transferase</keyword>
<dbReference type="Gene3D" id="3.40.366.10">
    <property type="entry name" value="Malonyl-Coenzyme A Acyl Carrier Protein, domain 2"/>
    <property type="match status" value="1"/>
</dbReference>
<keyword evidence="2" id="KW-0597">Phosphoprotein</keyword>
<evidence type="ECO:0000256" key="5">
    <source>
        <dbReference type="PROSITE-ProRule" id="PRU01363"/>
    </source>
</evidence>
<dbReference type="PROSITE" id="PS00606">
    <property type="entry name" value="KS3_1"/>
    <property type="match status" value="1"/>
</dbReference>
<name>B9ZUJ8_CHOCO</name>
<dbReference type="InterPro" id="IPR049900">
    <property type="entry name" value="PKS_mFAS_DH"/>
</dbReference>
<proteinExistence type="predicted"/>
<comment type="function">
    <text evidence="4">Involved in production of the polyketide antibiotic thailandamide.</text>
</comment>
<dbReference type="GO" id="GO:0004312">
    <property type="term" value="F:fatty acid synthase activity"/>
    <property type="evidence" value="ECO:0007669"/>
    <property type="project" value="TreeGrafter"/>
</dbReference>
<evidence type="ECO:0000313" key="12">
    <source>
        <dbReference type="Proteomes" id="UP000067626"/>
    </source>
</evidence>
<dbReference type="InterPro" id="IPR016039">
    <property type="entry name" value="Thiolase-like"/>
</dbReference>
<dbReference type="OrthoDB" id="5349841at2"/>
<evidence type="ECO:0000256" key="2">
    <source>
        <dbReference type="ARBA" id="ARBA00022553"/>
    </source>
</evidence>
<dbReference type="InterPro" id="IPR050091">
    <property type="entry name" value="PKS_NRPS_Biosynth_Enz"/>
</dbReference>
<evidence type="ECO:0000256" key="4">
    <source>
        <dbReference type="ARBA" id="ARBA00054155"/>
    </source>
</evidence>
<dbReference type="InterPro" id="IPR020807">
    <property type="entry name" value="PKS_DH"/>
</dbReference>
<dbReference type="InterPro" id="IPR020841">
    <property type="entry name" value="PKS_Beta-ketoAc_synthase_dom"/>
</dbReference>
<feature type="region of interest" description="N-terminal hotdog fold" evidence="5">
    <location>
        <begin position="947"/>
        <end position="1074"/>
    </location>
</feature>
<gene>
    <name evidence="11" type="primary">cndC</name>
    <name evidence="10" type="ORF">CMC5_053270</name>
</gene>
<dbReference type="RefSeq" id="WP_050432981.1">
    <property type="nucleotide sequence ID" value="NZ_CP012159.1"/>
</dbReference>
<dbReference type="FunFam" id="3.40.47.10:FF:000019">
    <property type="entry name" value="Polyketide synthase type I"/>
    <property type="match status" value="1"/>
</dbReference>
<feature type="region of interest" description="Disordered" evidence="6">
    <location>
        <begin position="1344"/>
        <end position="1369"/>
    </location>
</feature>
<keyword evidence="12" id="KW-1185">Reference proteome</keyword>
<dbReference type="CDD" id="cd00833">
    <property type="entry name" value="PKS"/>
    <property type="match status" value="1"/>
</dbReference>
<dbReference type="InterPro" id="IPR032821">
    <property type="entry name" value="PKS_assoc"/>
</dbReference>
<dbReference type="SUPFAM" id="SSF52151">
    <property type="entry name" value="FabD/lysophospholipase-like"/>
    <property type="match status" value="1"/>
</dbReference>
<dbReference type="InterPro" id="IPR016036">
    <property type="entry name" value="Malonyl_transacylase_ACP-bd"/>
</dbReference>
<dbReference type="SMART" id="SM01294">
    <property type="entry name" value="PKS_PP_betabranch"/>
    <property type="match status" value="1"/>
</dbReference>
<dbReference type="PANTHER" id="PTHR43775">
    <property type="entry name" value="FATTY ACID SYNTHASE"/>
    <property type="match status" value="1"/>
</dbReference>
<dbReference type="GO" id="GO:0006633">
    <property type="term" value="P:fatty acid biosynthetic process"/>
    <property type="evidence" value="ECO:0007669"/>
    <property type="project" value="InterPro"/>
</dbReference>
<dbReference type="Pfam" id="PF02801">
    <property type="entry name" value="Ketoacyl-synt_C"/>
    <property type="match status" value="1"/>
</dbReference>
<sequence>MSGRDEQDGRGQLLKRALRIIDELETKLDASERSAREPIAVVGMGCRFPGANGPGALWTLLRDGVDAISTVPGDRWDVASIHATAPGTPGKTTSRWGGFLDDVRGFDARFFGISPREAERMDPQHRLLLEVSWEALEHAGVAPDRLAGTPGGVYLGIIASDYAALQAEAAGDACFDLHYTTGSSLNAAAGRISHQLGLTGPSVAIDSACSSSLVAVHQACLGLRARDCDLALAGGVSVLLSSRWSIALSQANALSADGRCKAFDASADGFVRSEGCGVLVLKRLSDARAAGDPILAIVASSAVNQDGRSSGLTVPNGLAQQAVIRKALERASLTPQDIDGIEAHGTGTSLGDPIEARALGEVFGPGRSDAQPLVLGSVKTNLGHTEAAAGVAGMMKVILALQHEQFPPHLHLKARSPRIDWTQLPAVLPDTLRSWPAGSRKRRAGVSSFGISGTNAHVILEEAPEAPAQVDVPASGLALPTGEAAEQLFLLSARSHEALRALARAHVDRLDDDGALALVPLLSLCAAAATRRSHHLHRIAITAHDRLSLRDKLLAFLHDEPRQGLSHAHQPHSRTARLVFVFPGQGAQWLGMGRQLFAHQPVFRDALRRCADAFAPFVDWSLEHALLHGDAPLLDRIDVLQPLLFAFQFALASLWRAWGLRPDALLGHSMGEVAAAAFSGALSLSDAARVICRRSALLRSLHGTGAMAVVDLSHDDLRPILADRFPLLDLAASNAPRSSVVAGEPLPLQQLIDSLQAQGVYCRLVRVDVASHSRHVDPLLPRLLDALQGLLPRTASLPILSSVSAAHLDGTEMGPDYWARNLRQPVLFSQAVRRLLDDGPCRFLEIAPHPGLLHAIAQSFLALDAEPAAVASLRRDDSERAAMLDALGALYTLGHDLDVHALFPGTAPLPALPTYPFQHDAFWFQQTPHAAPALRSMTTPHAQGQHHPLLGAHLASSVHRGTHFWHLDALSLGSLPWLDHHRLHGHPVLPAAAFLDLALSAAASLGHTGSRLSQVSFRAPLFLQGQATRAFQIALLPNSTQEFTFQVSSRAAEESDAPWTLHAEGRVHPGEEDSTRAPDSLDALRARCTTEVSVEEHDAALKRRGLQFGPSFRCVEQIWLGQREVLGRVRLPDSLDAPQNHRIHPALLDACFQLLGAVVASGNGHEGGGETVLYLPAQVGALRVYGRAAPRAGWCHMKVEQEKNLPERMTGEIFLRDDQGRVLVHVRGFVVQRLEAAVAPTTRRSREPREALLALRSGQARRQNLETRVRAELAAVLKLSPSRIDRLVPVAELGIDSVMALECRNRLQQAFDIPLSATLLWVHPTIAALATHLAGEMNISFEDQNETSPREDALGAAGPRHDSISTAHARAASPAAASSVMTRSLTQFVREVETLSEEEVLAALLGVQGGA</sequence>
<dbReference type="KEGG" id="ccro:CMC5_053270"/>
<dbReference type="GO" id="GO:0031177">
    <property type="term" value="F:phosphopantetheine binding"/>
    <property type="evidence" value="ECO:0007669"/>
    <property type="project" value="InterPro"/>
</dbReference>
<reference evidence="10 12" key="2">
    <citation type="submission" date="2015-07" db="EMBL/GenBank/DDBJ databases">
        <title>Genome analysis of myxobacterium Chondromyces crocatus Cm c5 reveals a high potential for natural compound synthesis and the genetic basis for the loss of fruiting body formation.</title>
        <authorList>
            <person name="Zaburannyi N."/>
            <person name="Bunk B."/>
            <person name="Maier J."/>
            <person name="Overmann J."/>
            <person name="Mueller R."/>
        </authorList>
    </citation>
    <scope>NUCLEOTIDE SEQUENCE [LARGE SCALE GENOMIC DNA]</scope>
    <source>
        <strain evidence="10 12">Cm c5</strain>
    </source>
</reference>
<reference evidence="11" key="1">
    <citation type="journal article" date="2009" name="Chem. Biol.">
        <title>Novel chemistry in the biosynthesis of the antibiotic chondrochlorens.</title>
        <authorList>
            <person name="Rachid S."/>
            <person name="Scharfe M."/>
            <person name="Bloecker H."/>
            <person name="Weissman K.J."/>
            <person name="Mueller R."/>
        </authorList>
    </citation>
    <scope>NUCLEOTIDE SEQUENCE</scope>
    <source>
        <strain evidence="11">Cmc5</strain>
    </source>
</reference>
<dbReference type="InterPro" id="IPR014043">
    <property type="entry name" value="Acyl_transferase_dom"/>
</dbReference>
<keyword evidence="1" id="KW-0596">Phosphopantetheine</keyword>
<dbReference type="EMBL" id="CP012159">
    <property type="protein sequence ID" value="AKT41166.1"/>
    <property type="molecule type" value="Genomic_DNA"/>
</dbReference>
<dbReference type="PROSITE" id="PS50075">
    <property type="entry name" value="CARRIER"/>
    <property type="match status" value="1"/>
</dbReference>
<evidence type="ECO:0000259" key="7">
    <source>
        <dbReference type="PROSITE" id="PS50075"/>
    </source>
</evidence>
<dbReference type="InterPro" id="IPR042104">
    <property type="entry name" value="PKS_dehydratase_sf"/>
</dbReference>
<feature type="domain" description="PKS/mFAS DH" evidence="9">
    <location>
        <begin position="947"/>
        <end position="1240"/>
    </location>
</feature>
<feature type="domain" description="Carrier" evidence="7">
    <location>
        <begin position="1263"/>
        <end position="1337"/>
    </location>
</feature>
<dbReference type="SUPFAM" id="SSF47336">
    <property type="entry name" value="ACP-like"/>
    <property type="match status" value="1"/>
</dbReference>
<evidence type="ECO:0000313" key="11">
    <source>
        <dbReference type="EMBL" id="CAQ43077.1"/>
    </source>
</evidence>
<feature type="compositionally biased region" description="Basic and acidic residues" evidence="6">
    <location>
        <begin position="1348"/>
        <end position="1363"/>
    </location>
</feature>
<evidence type="ECO:0000313" key="10">
    <source>
        <dbReference type="EMBL" id="AKT41166.1"/>
    </source>
</evidence>
<dbReference type="Proteomes" id="UP000067626">
    <property type="component" value="Chromosome"/>
</dbReference>
<dbReference type="InterPro" id="IPR014030">
    <property type="entry name" value="Ketoacyl_synth_N"/>
</dbReference>
<dbReference type="Gene3D" id="1.10.1200.10">
    <property type="entry name" value="ACP-like"/>
    <property type="match status" value="1"/>
</dbReference>
<dbReference type="STRING" id="52.CMC5_053270"/>
<dbReference type="Pfam" id="PF00550">
    <property type="entry name" value="PP-binding"/>
    <property type="match status" value="1"/>
</dbReference>
<evidence type="ECO:0000256" key="6">
    <source>
        <dbReference type="SAM" id="MobiDB-lite"/>
    </source>
</evidence>
<dbReference type="SMART" id="SM00825">
    <property type="entry name" value="PKS_KS"/>
    <property type="match status" value="1"/>
</dbReference>
<dbReference type="InterPro" id="IPR014031">
    <property type="entry name" value="Ketoacyl_synth_C"/>
</dbReference>
<organism evidence="11">
    <name type="scientific">Chondromyces crocatus</name>
    <dbReference type="NCBI Taxonomy" id="52"/>
    <lineage>
        <taxon>Bacteria</taxon>
        <taxon>Pseudomonadati</taxon>
        <taxon>Myxococcota</taxon>
        <taxon>Polyangia</taxon>
        <taxon>Polyangiales</taxon>
        <taxon>Polyangiaceae</taxon>
        <taxon>Chondromyces</taxon>
    </lineage>
</organism>
<evidence type="ECO:0000256" key="3">
    <source>
        <dbReference type="ARBA" id="ARBA00022679"/>
    </source>
</evidence>
<dbReference type="SMART" id="SM00823">
    <property type="entry name" value="PKS_PP"/>
    <property type="match status" value="1"/>
</dbReference>
<dbReference type="Gene3D" id="3.30.70.3290">
    <property type="match status" value="1"/>
</dbReference>
<dbReference type="InterPro" id="IPR001227">
    <property type="entry name" value="Ac_transferase_dom_sf"/>
</dbReference>
<evidence type="ECO:0000259" key="8">
    <source>
        <dbReference type="PROSITE" id="PS52004"/>
    </source>
</evidence>
<dbReference type="PATRIC" id="fig|52.7.peg.5903"/>
<evidence type="ECO:0000256" key="1">
    <source>
        <dbReference type="ARBA" id="ARBA00022450"/>
    </source>
</evidence>
<evidence type="ECO:0000259" key="9">
    <source>
        <dbReference type="PROSITE" id="PS52019"/>
    </source>
</evidence>
<dbReference type="SMART" id="SM00827">
    <property type="entry name" value="PKS_AT"/>
    <property type="match status" value="1"/>
</dbReference>
<dbReference type="InterPro" id="IPR018201">
    <property type="entry name" value="Ketoacyl_synth_AS"/>
</dbReference>
<dbReference type="PROSITE" id="PS52004">
    <property type="entry name" value="KS3_2"/>
    <property type="match status" value="1"/>
</dbReference>
<dbReference type="Pfam" id="PF16197">
    <property type="entry name" value="KAsynt_C_assoc"/>
    <property type="match status" value="1"/>
</dbReference>
<dbReference type="SMART" id="SM00826">
    <property type="entry name" value="PKS_DH"/>
    <property type="match status" value="1"/>
</dbReference>
<dbReference type="SUPFAM" id="SSF55048">
    <property type="entry name" value="Probable ACP-binding domain of malonyl-CoA ACP transacylase"/>
    <property type="match status" value="1"/>
</dbReference>
<feature type="domain" description="Ketosynthase family 3 (KS3)" evidence="8">
    <location>
        <begin position="36"/>
        <end position="462"/>
    </location>
</feature>
<dbReference type="Gene3D" id="3.40.47.10">
    <property type="match status" value="1"/>
</dbReference>
<dbReference type="Pfam" id="PF14765">
    <property type="entry name" value="PS-DH"/>
    <property type="match status" value="1"/>
</dbReference>
<dbReference type="Pfam" id="PF21089">
    <property type="entry name" value="PKS_DH_N"/>
    <property type="match status" value="1"/>
</dbReference>
<dbReference type="PROSITE" id="PS52019">
    <property type="entry name" value="PKS_MFAS_DH"/>
    <property type="match status" value="1"/>
</dbReference>
<feature type="active site" description="Proton donor; for dehydratase activity" evidence="5">
    <location>
        <position position="1149"/>
    </location>
</feature>
<dbReference type="GO" id="GO:0004315">
    <property type="term" value="F:3-oxoacyl-[acyl-carrier-protein] synthase activity"/>
    <property type="evidence" value="ECO:0007669"/>
    <property type="project" value="InterPro"/>
</dbReference>
<dbReference type="InterPro" id="IPR049552">
    <property type="entry name" value="PKS_DH_N"/>
</dbReference>
<dbReference type="EMBL" id="AM988861">
    <property type="protein sequence ID" value="CAQ43077.1"/>
    <property type="molecule type" value="Genomic_DNA"/>
</dbReference>
<dbReference type="InterPro" id="IPR049551">
    <property type="entry name" value="PKS_DH_C"/>
</dbReference>
<dbReference type="Gene3D" id="3.10.129.110">
    <property type="entry name" value="Polyketide synthase dehydratase"/>
    <property type="match status" value="1"/>
</dbReference>
<dbReference type="Pfam" id="PF00698">
    <property type="entry name" value="Acyl_transf_1"/>
    <property type="match status" value="1"/>
</dbReference>
<dbReference type="InterPro" id="IPR036736">
    <property type="entry name" value="ACP-like_sf"/>
</dbReference>
<dbReference type="InterPro" id="IPR016035">
    <property type="entry name" value="Acyl_Trfase/lysoPLipase"/>
</dbReference>
<protein>
    <submittedName>
        <fullName evidence="11">Polyketide synthase</fullName>
    </submittedName>
</protein>
<feature type="active site" description="Proton acceptor; for dehydratase activity" evidence="5">
    <location>
        <position position="981"/>
    </location>
</feature>
<dbReference type="Pfam" id="PF00109">
    <property type="entry name" value="ketoacyl-synt"/>
    <property type="match status" value="1"/>
</dbReference>
<dbReference type="InterPro" id="IPR009081">
    <property type="entry name" value="PP-bd_ACP"/>
</dbReference>
<feature type="region of interest" description="C-terminal hotdog fold" evidence="5">
    <location>
        <begin position="1089"/>
        <end position="1240"/>
    </location>
</feature>
<dbReference type="InterPro" id="IPR020806">
    <property type="entry name" value="PKS_PP-bd"/>
</dbReference>
<dbReference type="PANTHER" id="PTHR43775:SF37">
    <property type="entry name" value="SI:DKEY-61P9.11"/>
    <property type="match status" value="1"/>
</dbReference>
<accession>B9ZUJ8</accession>